<dbReference type="SUPFAM" id="SSF52540">
    <property type="entry name" value="P-loop containing nucleoside triphosphate hydrolases"/>
    <property type="match status" value="1"/>
</dbReference>
<dbReference type="GO" id="GO:0003924">
    <property type="term" value="F:GTPase activity"/>
    <property type="evidence" value="ECO:0007669"/>
    <property type="project" value="InterPro"/>
</dbReference>
<dbReference type="PANTHER" id="PTHR47978">
    <property type="match status" value="1"/>
</dbReference>
<evidence type="ECO:0000256" key="1">
    <source>
        <dbReference type="ARBA" id="ARBA00022741"/>
    </source>
</evidence>
<dbReference type="PROSITE" id="PS51417">
    <property type="entry name" value="ARF"/>
    <property type="match status" value="1"/>
</dbReference>
<dbReference type="EMBL" id="JANTQA010000015">
    <property type="protein sequence ID" value="KAJ3447703.1"/>
    <property type="molecule type" value="Genomic_DNA"/>
</dbReference>
<dbReference type="AlphaFoldDB" id="A0AAV8A1N5"/>
<dbReference type="FunFam" id="3.40.50.300:FF:000808">
    <property type="entry name" value="Small GTP-binding protein, putative"/>
    <property type="match status" value="1"/>
</dbReference>
<dbReference type="Proteomes" id="UP001150062">
    <property type="component" value="Unassembled WGS sequence"/>
</dbReference>
<dbReference type="PROSITE" id="PS51419">
    <property type="entry name" value="RAB"/>
    <property type="match status" value="1"/>
</dbReference>
<dbReference type="Gene3D" id="3.40.50.300">
    <property type="entry name" value="P-loop containing nucleotide triphosphate hydrolases"/>
    <property type="match status" value="1"/>
</dbReference>
<accession>A0AAV8A1N5</accession>
<dbReference type="NCBIfam" id="TIGR00231">
    <property type="entry name" value="small_GTP"/>
    <property type="match status" value="1"/>
</dbReference>
<reference evidence="2" key="2">
    <citation type="submission" date="2022-08" db="EMBL/GenBank/DDBJ databases">
        <title>Novel sulphate-reducing endosymbionts in the free-living metamonad Anaeramoeba.</title>
        <authorList>
            <person name="Jerlstrom-Hultqvist J."/>
            <person name="Cepicka I."/>
            <person name="Gallot-Lavallee L."/>
            <person name="Salas-Leiva D."/>
            <person name="Curtis B.A."/>
            <person name="Zahonova K."/>
            <person name="Pipaliya S."/>
            <person name="Dacks J."/>
            <person name="Roger A.J."/>
        </authorList>
    </citation>
    <scope>NUCLEOTIDE SEQUENCE</scope>
    <source>
        <strain evidence="2">Busselton2</strain>
    </source>
</reference>
<keyword evidence="5" id="KW-1185">Reference proteome</keyword>
<dbReference type="CDD" id="cd01860">
    <property type="entry name" value="Rab5_related"/>
    <property type="match status" value="1"/>
</dbReference>
<evidence type="ECO:0000313" key="4">
    <source>
        <dbReference type="Proteomes" id="UP001146793"/>
    </source>
</evidence>
<dbReference type="PROSITE" id="PS51420">
    <property type="entry name" value="RHO"/>
    <property type="match status" value="1"/>
</dbReference>
<dbReference type="SMART" id="SM00176">
    <property type="entry name" value="RAN"/>
    <property type="match status" value="1"/>
</dbReference>
<dbReference type="SMART" id="SM00174">
    <property type="entry name" value="RHO"/>
    <property type="match status" value="1"/>
</dbReference>
<dbReference type="InterPro" id="IPR027417">
    <property type="entry name" value="P-loop_NTPase"/>
</dbReference>
<dbReference type="SMART" id="SM00175">
    <property type="entry name" value="RAB"/>
    <property type="match status" value="1"/>
</dbReference>
<dbReference type="InterPro" id="IPR001806">
    <property type="entry name" value="Small_GTPase"/>
</dbReference>
<sequence>MSIPTVQKKIVLLGQSSVGKSSLVYQFCKGEFFENQEPTIGASFLTKELDFSTHKVSLQIWDTAGQERYESLAPMYYRKAAAALVVFDLNEAYTLNKAKDKIQELSTNGEPNMIITLVGNKCDLERRINSEEVKEYCEENGIMYFETSAKTGKGVEEVFQKISRKFKLPKKKDFKNEKRIEGEGILKLEKEKKKEKKKCC</sequence>
<evidence type="ECO:0000313" key="5">
    <source>
        <dbReference type="Proteomes" id="UP001150062"/>
    </source>
</evidence>
<evidence type="ECO:0000313" key="2">
    <source>
        <dbReference type="EMBL" id="KAJ3447703.1"/>
    </source>
</evidence>
<reference evidence="3" key="1">
    <citation type="submission" date="2022-08" db="EMBL/GenBank/DDBJ databases">
        <title>Novel sulfate-reducing endosymbionts in the free-living metamonad Anaeramoeba.</title>
        <authorList>
            <person name="Jerlstrom-Hultqvist J."/>
            <person name="Cepicka I."/>
            <person name="Gallot-Lavallee L."/>
            <person name="Salas-Leiva D."/>
            <person name="Curtis B.A."/>
            <person name="Zahonova K."/>
            <person name="Pipaliya S."/>
            <person name="Dacks J."/>
            <person name="Roger A.J."/>
        </authorList>
    </citation>
    <scope>NUCLEOTIDE SEQUENCE</scope>
    <source>
        <strain evidence="3">Schooner1</strain>
    </source>
</reference>
<protein>
    <submittedName>
        <fullName evidence="2">Ras-related protein rab-5c</fullName>
    </submittedName>
</protein>
<gene>
    <name evidence="2" type="ORF">M0812_00175</name>
    <name evidence="3" type="ORF">M0813_29397</name>
</gene>
<dbReference type="GO" id="GO:0005525">
    <property type="term" value="F:GTP binding"/>
    <property type="evidence" value="ECO:0007669"/>
    <property type="project" value="InterPro"/>
</dbReference>
<dbReference type="InterPro" id="IPR005225">
    <property type="entry name" value="Small_GTP-bd"/>
</dbReference>
<dbReference type="SMART" id="SM00177">
    <property type="entry name" value="ARF"/>
    <property type="match status" value="1"/>
</dbReference>
<dbReference type="PRINTS" id="PR00449">
    <property type="entry name" value="RASTRNSFRMNG"/>
</dbReference>
<dbReference type="SMART" id="SM00173">
    <property type="entry name" value="RAS"/>
    <property type="match status" value="1"/>
</dbReference>
<dbReference type="Pfam" id="PF00071">
    <property type="entry name" value="Ras"/>
    <property type="match status" value="1"/>
</dbReference>
<dbReference type="EMBL" id="JAOAOG010000270">
    <property type="protein sequence ID" value="KAJ6234407.1"/>
    <property type="molecule type" value="Genomic_DNA"/>
</dbReference>
<proteinExistence type="predicted"/>
<dbReference type="Proteomes" id="UP001146793">
    <property type="component" value="Unassembled WGS sequence"/>
</dbReference>
<keyword evidence="1" id="KW-0547">Nucleotide-binding</keyword>
<name>A0AAV8A1N5_9EUKA</name>
<dbReference type="PROSITE" id="PS51421">
    <property type="entry name" value="RAS"/>
    <property type="match status" value="1"/>
</dbReference>
<organism evidence="2 4">
    <name type="scientific">Anaeramoeba flamelloides</name>
    <dbReference type="NCBI Taxonomy" id="1746091"/>
    <lineage>
        <taxon>Eukaryota</taxon>
        <taxon>Metamonada</taxon>
        <taxon>Anaeramoebidae</taxon>
        <taxon>Anaeramoeba</taxon>
    </lineage>
</organism>
<evidence type="ECO:0000313" key="3">
    <source>
        <dbReference type="EMBL" id="KAJ6234407.1"/>
    </source>
</evidence>
<comment type="caution">
    <text evidence="2">The sequence shown here is derived from an EMBL/GenBank/DDBJ whole genome shotgun (WGS) entry which is preliminary data.</text>
</comment>